<organism evidence="1 2">
    <name type="scientific">Phytophthora citrophthora</name>
    <dbReference type="NCBI Taxonomy" id="4793"/>
    <lineage>
        <taxon>Eukaryota</taxon>
        <taxon>Sar</taxon>
        <taxon>Stramenopiles</taxon>
        <taxon>Oomycota</taxon>
        <taxon>Peronosporomycetes</taxon>
        <taxon>Peronosporales</taxon>
        <taxon>Peronosporaceae</taxon>
        <taxon>Phytophthora</taxon>
    </lineage>
</organism>
<proteinExistence type="predicted"/>
<dbReference type="EMBL" id="JASMQC010000005">
    <property type="protein sequence ID" value="KAK1945315.1"/>
    <property type="molecule type" value="Genomic_DNA"/>
</dbReference>
<evidence type="ECO:0000313" key="2">
    <source>
        <dbReference type="Proteomes" id="UP001259832"/>
    </source>
</evidence>
<dbReference type="Proteomes" id="UP001259832">
    <property type="component" value="Unassembled WGS sequence"/>
</dbReference>
<comment type="caution">
    <text evidence="1">The sequence shown here is derived from an EMBL/GenBank/DDBJ whole genome shotgun (WGS) entry which is preliminary data.</text>
</comment>
<protein>
    <submittedName>
        <fullName evidence="1">Uncharacterized protein</fullName>
    </submittedName>
</protein>
<evidence type="ECO:0000313" key="1">
    <source>
        <dbReference type="EMBL" id="KAK1945315.1"/>
    </source>
</evidence>
<sequence>MMDSASNMPQFHQFRVPRSVSTRSIMNDTPLLMLTPESDIRFQNLPALKVKILDEIFSSYRATLKSFSYAGGVV</sequence>
<accession>A0AAD9GVF8</accession>
<reference evidence="1" key="1">
    <citation type="submission" date="2023-08" db="EMBL/GenBank/DDBJ databases">
        <title>Reference Genome Resource for the Citrus Pathogen Phytophthora citrophthora.</title>
        <authorList>
            <person name="Moller H."/>
            <person name="Coetzee B."/>
            <person name="Rose L.J."/>
            <person name="Van Niekerk J.M."/>
        </authorList>
    </citation>
    <scope>NUCLEOTIDE SEQUENCE</scope>
    <source>
        <strain evidence="1">STE-U-9442</strain>
    </source>
</reference>
<gene>
    <name evidence="1" type="ORF">P3T76_003848</name>
</gene>
<dbReference type="AlphaFoldDB" id="A0AAD9GVF8"/>
<keyword evidence="2" id="KW-1185">Reference proteome</keyword>
<name>A0AAD9GVF8_9STRA</name>